<name>A0A923J2M1_CLOTT</name>
<dbReference type="GO" id="GO:0003676">
    <property type="term" value="F:nucleic acid binding"/>
    <property type="evidence" value="ECO:0007669"/>
    <property type="project" value="InterPro"/>
</dbReference>
<dbReference type="GO" id="GO:0052913">
    <property type="term" value="F:16S rRNA (guanine(966)-N(2))-methyltransferase activity"/>
    <property type="evidence" value="ECO:0007669"/>
    <property type="project" value="UniProtKB-EC"/>
</dbReference>
<gene>
    <name evidence="3" type="primary">rsmD</name>
    <name evidence="3" type="ORF">HGG79_13995</name>
</gene>
<dbReference type="AlphaFoldDB" id="A0A923J2M1"/>
<comment type="caution">
    <text evidence="3">The sequence shown here is derived from an EMBL/GenBank/DDBJ whole genome shotgun (WGS) entry which is preliminary data.</text>
</comment>
<keyword evidence="1 3" id="KW-0489">Methyltransferase</keyword>
<dbReference type="CDD" id="cd02440">
    <property type="entry name" value="AdoMet_MTases"/>
    <property type="match status" value="1"/>
</dbReference>
<keyword evidence="4" id="KW-1185">Reference proteome</keyword>
<evidence type="ECO:0000313" key="4">
    <source>
        <dbReference type="Proteomes" id="UP000563151"/>
    </source>
</evidence>
<proteinExistence type="predicted"/>
<dbReference type="PANTHER" id="PTHR43542:SF1">
    <property type="entry name" value="METHYLTRANSFERASE"/>
    <property type="match status" value="1"/>
</dbReference>
<dbReference type="InterPro" id="IPR002052">
    <property type="entry name" value="DNA_methylase_N6_adenine_CS"/>
</dbReference>
<evidence type="ECO:0000313" key="3">
    <source>
        <dbReference type="EMBL" id="MBC2398875.1"/>
    </source>
</evidence>
<reference evidence="3 4" key="1">
    <citation type="submission" date="2020-04" db="EMBL/GenBank/DDBJ databases">
        <title>Genomic insights into acetone-butanol-ethanol (ABE) fermentation by sequencing solventogenic clostridia strains.</title>
        <authorList>
            <person name="Brown S."/>
        </authorList>
    </citation>
    <scope>NUCLEOTIDE SEQUENCE [LARGE SCALE GENOMIC DNA]</scope>
    <source>
        <strain evidence="3 4">DJ011</strain>
    </source>
</reference>
<dbReference type="PIRSF" id="PIRSF004553">
    <property type="entry name" value="CHP00095"/>
    <property type="match status" value="1"/>
</dbReference>
<dbReference type="NCBIfam" id="TIGR00095">
    <property type="entry name" value="16S rRNA (guanine(966)-N(2))-methyltransferase RsmD"/>
    <property type="match status" value="1"/>
</dbReference>
<organism evidence="3 4">
    <name type="scientific">Clostridium tetanomorphum</name>
    <dbReference type="NCBI Taxonomy" id="1553"/>
    <lineage>
        <taxon>Bacteria</taxon>
        <taxon>Bacillati</taxon>
        <taxon>Bacillota</taxon>
        <taxon>Clostridia</taxon>
        <taxon>Eubacteriales</taxon>
        <taxon>Clostridiaceae</taxon>
        <taxon>Clostridium</taxon>
    </lineage>
</organism>
<dbReference type="Gene3D" id="3.40.50.150">
    <property type="entry name" value="Vaccinia Virus protein VP39"/>
    <property type="match status" value="1"/>
</dbReference>
<accession>A0A923J2M1</accession>
<evidence type="ECO:0000256" key="2">
    <source>
        <dbReference type="ARBA" id="ARBA00022679"/>
    </source>
</evidence>
<dbReference type="InterPro" id="IPR029063">
    <property type="entry name" value="SAM-dependent_MTases_sf"/>
</dbReference>
<dbReference type="SUPFAM" id="SSF53335">
    <property type="entry name" value="S-adenosyl-L-methionine-dependent methyltransferases"/>
    <property type="match status" value="1"/>
</dbReference>
<evidence type="ECO:0000256" key="1">
    <source>
        <dbReference type="ARBA" id="ARBA00022603"/>
    </source>
</evidence>
<dbReference type="EMBL" id="JAAZWO010000019">
    <property type="protein sequence ID" value="MBC2398875.1"/>
    <property type="molecule type" value="Genomic_DNA"/>
</dbReference>
<dbReference type="InterPro" id="IPR004398">
    <property type="entry name" value="RNA_MeTrfase_RsmD"/>
</dbReference>
<dbReference type="PROSITE" id="PS00092">
    <property type="entry name" value="N6_MTASE"/>
    <property type="match status" value="1"/>
</dbReference>
<sequence length="185" mass="21019">MRIIAGLAKGRKILSPEGMGTRPTLDRVKENIFNIIQHNVYGTKALDLFAGTGSLGLEAVSRGAKECYLIDKGDQTFKYLQENVKNLNFEDKCKCLNVDSYGALKYFVKNQISFDLIFIDPPYAKNMIPPAMEIIDQNNILDKDGLIVTKIDSSEELYNGTDRIVMINHRKYGNTTVCFYRYKED</sequence>
<dbReference type="Proteomes" id="UP000563151">
    <property type="component" value="Unassembled WGS sequence"/>
</dbReference>
<protein>
    <submittedName>
        <fullName evidence="3">16S rRNA (Guanine(966)-N(2))-methyltransferase RsmD</fullName>
        <ecNumber evidence="3">2.1.1.171</ecNumber>
    </submittedName>
</protein>
<keyword evidence="2 3" id="KW-0808">Transferase</keyword>
<dbReference type="PANTHER" id="PTHR43542">
    <property type="entry name" value="METHYLTRANSFERASE"/>
    <property type="match status" value="1"/>
</dbReference>
<dbReference type="EC" id="2.1.1.171" evidence="3"/>
<dbReference type="RefSeq" id="WP_035148520.1">
    <property type="nucleotide sequence ID" value="NZ_JAAZWO010000019.1"/>
</dbReference>
<dbReference type="Pfam" id="PF03602">
    <property type="entry name" value="Cons_hypoth95"/>
    <property type="match status" value="1"/>
</dbReference>